<dbReference type="STRING" id="525373.HMPREF0766_10563"/>
<accession>D7VHU4</accession>
<evidence type="ECO:0000313" key="3">
    <source>
        <dbReference type="Proteomes" id="UP000006258"/>
    </source>
</evidence>
<dbReference type="HOGENOM" id="CLU_1142017_0_0_10"/>
<organism evidence="2 3">
    <name type="scientific">Sphingobacterium spiritivorum ATCC 33861</name>
    <dbReference type="NCBI Taxonomy" id="525373"/>
    <lineage>
        <taxon>Bacteria</taxon>
        <taxon>Pseudomonadati</taxon>
        <taxon>Bacteroidota</taxon>
        <taxon>Sphingobacteriia</taxon>
        <taxon>Sphingobacteriales</taxon>
        <taxon>Sphingobacteriaceae</taxon>
        <taxon>Sphingobacterium</taxon>
    </lineage>
</organism>
<dbReference type="EMBL" id="ACHA02000002">
    <property type="protein sequence ID" value="EFK59646.1"/>
    <property type="molecule type" value="Genomic_DNA"/>
</dbReference>
<protein>
    <submittedName>
        <fullName evidence="2">Uncharacterized protein</fullName>
    </submittedName>
</protein>
<dbReference type="AlphaFoldDB" id="D7VHU4"/>
<evidence type="ECO:0000313" key="2">
    <source>
        <dbReference type="EMBL" id="EFK59646.1"/>
    </source>
</evidence>
<keyword evidence="3" id="KW-1185">Reference proteome</keyword>
<feature type="transmembrane region" description="Helical" evidence="1">
    <location>
        <begin position="7"/>
        <end position="28"/>
    </location>
</feature>
<comment type="caution">
    <text evidence="2">The sequence shown here is derived from an EMBL/GenBank/DDBJ whole genome shotgun (WGS) entry which is preliminary data.</text>
</comment>
<evidence type="ECO:0000256" key="1">
    <source>
        <dbReference type="SAM" id="Phobius"/>
    </source>
</evidence>
<sequence>MKKSTQIIMLIISFGIFCYTIFEVWQIYRFQQYEMLGGVKNIPPSYLSAFRPDISNFSNGSTVIRKSRTTISSFVYDNKYGIFIYSLDLLEDNPLNKIVKIGKPVNEVGNSPNIFYSGVSNSGIGSFVVFNYALSEPSKAINGLDVIIEKDKIIDLIVENDSIICYHFPNSSGFKLKYVGDSYSDVVFKTEPNQNINFNGKANIGLIIKKQNKKLVIAAVSKIDVDPELSENVLLDLVNGNNN</sequence>
<keyword evidence="1" id="KW-0812">Transmembrane</keyword>
<gene>
    <name evidence="2" type="ORF">HMPREF0766_10563</name>
</gene>
<dbReference type="RefSeq" id="WP_002997739.1">
    <property type="nucleotide sequence ID" value="NZ_GL379771.1"/>
</dbReference>
<reference evidence="2" key="1">
    <citation type="submission" date="2010-07" db="EMBL/GenBank/DDBJ databases">
        <authorList>
            <person name="Muzny D."/>
            <person name="Qin X."/>
            <person name="Buhay C."/>
            <person name="Dugan-Rocha S."/>
            <person name="Ding Y."/>
            <person name="Chen G."/>
            <person name="Hawes A."/>
            <person name="Holder M."/>
            <person name="Jhangiani S."/>
            <person name="Johnson A."/>
            <person name="Khan Z."/>
            <person name="Li Z."/>
            <person name="Liu W."/>
            <person name="Liu X."/>
            <person name="Perez L."/>
            <person name="Shen H."/>
            <person name="Wang Q."/>
            <person name="Watt J."/>
            <person name="Xi L."/>
            <person name="Xin Y."/>
            <person name="Zhou J."/>
            <person name="Deng J."/>
            <person name="Jiang H."/>
            <person name="Liu Y."/>
            <person name="Qu J."/>
            <person name="Song X.-Z."/>
            <person name="Zhang L."/>
            <person name="Villasana D."/>
            <person name="Johnson A."/>
            <person name="Liu J."/>
            <person name="Liyanage D."/>
            <person name="Lorensuhewa L."/>
            <person name="Robinson T."/>
            <person name="Song A."/>
            <person name="Song B.-B."/>
            <person name="Dinh H."/>
            <person name="Thornton R."/>
            <person name="Coyle M."/>
            <person name="Francisco L."/>
            <person name="Jackson L."/>
            <person name="Javaid M."/>
            <person name="Korchina V."/>
            <person name="Kovar C."/>
            <person name="Mata R."/>
            <person name="Mathew T."/>
            <person name="Ngo R."/>
            <person name="Nguyen L."/>
            <person name="Nguyen N."/>
            <person name="Okwuonu G."/>
            <person name="Ongeri F."/>
            <person name="Pham C."/>
            <person name="Simmons D."/>
            <person name="Wilczek-Boney K."/>
            <person name="Hale W."/>
            <person name="Jakkamsetti A."/>
            <person name="Pham P."/>
            <person name="Ruth R."/>
            <person name="San Lucas F."/>
            <person name="Warren J."/>
            <person name="Zhang J."/>
            <person name="Zhao Z."/>
            <person name="Zhou C."/>
            <person name="Zhu D."/>
            <person name="Lee S."/>
            <person name="Bess C."/>
            <person name="Blankenburg K."/>
            <person name="Forbes L."/>
            <person name="Fu Q."/>
            <person name="Gubbala S."/>
            <person name="Hirani K."/>
            <person name="Jayaseelan J.C."/>
            <person name="Lara F."/>
            <person name="Munidasa M."/>
            <person name="Palculict T."/>
            <person name="Patil S."/>
            <person name="Pu L.-L."/>
            <person name="Saada N."/>
            <person name="Tang L."/>
            <person name="Weissenberger G."/>
            <person name="Zhu Y."/>
            <person name="Hemphill L."/>
            <person name="Shang Y."/>
            <person name="Youmans B."/>
            <person name="Ayvaz T."/>
            <person name="Ross M."/>
            <person name="Santibanez J."/>
            <person name="Aqrawi P."/>
            <person name="Gross S."/>
            <person name="Joshi V."/>
            <person name="Fowler G."/>
            <person name="Nazareth L."/>
            <person name="Reid J."/>
            <person name="Worley K."/>
            <person name="Petrosino J."/>
            <person name="Highlander S."/>
            <person name="Gibbs R."/>
        </authorList>
    </citation>
    <scope>NUCLEOTIDE SEQUENCE [LARGE SCALE GENOMIC DNA]</scope>
    <source>
        <strain evidence="2">ATCC 33861</strain>
    </source>
</reference>
<keyword evidence="1" id="KW-0472">Membrane</keyword>
<name>D7VHU4_SPHSI</name>
<proteinExistence type="predicted"/>
<dbReference type="GeneID" id="95429194"/>
<dbReference type="Proteomes" id="UP000006258">
    <property type="component" value="Unassembled WGS sequence"/>
</dbReference>
<keyword evidence="1" id="KW-1133">Transmembrane helix</keyword>